<dbReference type="InterPro" id="IPR021522">
    <property type="entry name" value="MctB"/>
</dbReference>
<dbReference type="RefSeq" id="WP_047259518.1">
    <property type="nucleotide sequence ID" value="NZ_CP011546.1"/>
</dbReference>
<dbReference type="Pfam" id="PF11382">
    <property type="entry name" value="MctB"/>
    <property type="match status" value="1"/>
</dbReference>
<dbReference type="GO" id="GO:0055070">
    <property type="term" value="P:copper ion homeostasis"/>
    <property type="evidence" value="ECO:0007669"/>
    <property type="project" value="InterPro"/>
</dbReference>
<feature type="compositionally biased region" description="Polar residues" evidence="1">
    <location>
        <begin position="307"/>
        <end position="316"/>
    </location>
</feature>
<evidence type="ECO:0000256" key="1">
    <source>
        <dbReference type="SAM" id="MobiDB-lite"/>
    </source>
</evidence>
<reference evidence="3" key="2">
    <citation type="submission" date="2015-05" db="EMBL/GenBank/DDBJ databases">
        <title>Complete genome sequence of Corynebacterium uterequi DSM 45634, isolated from the uterus of a maiden mare.</title>
        <authorList>
            <person name="Ruckert C."/>
            <person name="Albersmeier A."/>
            <person name="Winkler A."/>
            <person name="Tauch A."/>
        </authorList>
    </citation>
    <scope>NUCLEOTIDE SEQUENCE [LARGE SCALE GENOMIC DNA]</scope>
    <source>
        <strain evidence="3">DSM 45634</strain>
    </source>
</reference>
<dbReference type="PATRIC" id="fig|1072256.5.peg.1027"/>
<protein>
    <submittedName>
        <fullName evidence="2">Putative DUF3186 family protein</fullName>
    </submittedName>
</protein>
<dbReference type="STRING" id="1072256.CUTER_05195"/>
<dbReference type="EMBL" id="CP011546">
    <property type="protein sequence ID" value="AKK11037.1"/>
    <property type="molecule type" value="Genomic_DNA"/>
</dbReference>
<dbReference type="GO" id="GO:0016020">
    <property type="term" value="C:membrane"/>
    <property type="evidence" value="ECO:0007669"/>
    <property type="project" value="InterPro"/>
</dbReference>
<dbReference type="Proteomes" id="UP000035548">
    <property type="component" value="Chromosome"/>
</dbReference>
<evidence type="ECO:0000313" key="3">
    <source>
        <dbReference type="Proteomes" id="UP000035548"/>
    </source>
</evidence>
<keyword evidence="3" id="KW-1185">Reference proteome</keyword>
<dbReference type="KEGG" id="cut:CUTER_05195"/>
<dbReference type="OrthoDB" id="4350157at2"/>
<reference evidence="2 3" key="1">
    <citation type="journal article" date="2015" name="Genome Announc.">
        <title>Virulence Factor Genes Detected in the Complete Genome Sequence of Corynebacterium uterequi DSM 45634, Isolated from the Uterus of a Maiden Mare.</title>
        <authorList>
            <person name="Ruckert C."/>
            <person name="Kriete M."/>
            <person name="Jaenicke S."/>
            <person name="Winkler A."/>
            <person name="Tauch A."/>
        </authorList>
    </citation>
    <scope>NUCLEOTIDE SEQUENCE [LARGE SCALE GENOMIC DNA]</scope>
    <source>
        <strain evidence="2 3">DSM 45634</strain>
    </source>
</reference>
<proteinExistence type="predicted"/>
<accession>A0A0G3HIP6</accession>
<feature type="region of interest" description="Disordered" evidence="1">
    <location>
        <begin position="292"/>
        <end position="316"/>
    </location>
</feature>
<dbReference type="AlphaFoldDB" id="A0A0G3HIP6"/>
<sequence>MSRRAGRAPLLIAGLGFGVALGTALGAFVLAPTMPDAAGSAQPTAPTAQPAEASSGAKEIVAAWGPRVVADTLVGRPVIIMASPGANDADVAALADALHRAGAIDAGRIDVTDSLFATSGADALRTIAAETLPAGASLSEGSLDSGTHAGELLGSALLLGPADAAPLATTEERALVLSTLRDAGMLSYEEGTIRPAQAVVFVGGESADPAVVESMARFVEALRGRGAGVVVAASGDADGSDTDGAGVADTLAAAGSPVSTVDTVADPWSPSSVVLAVAEQISGASGHYGRGEGVTGLVPAAPDRPETNSFGGEQQR</sequence>
<evidence type="ECO:0000313" key="2">
    <source>
        <dbReference type="EMBL" id="AKK11037.1"/>
    </source>
</evidence>
<organism evidence="2 3">
    <name type="scientific">Corynebacterium uterequi</name>
    <dbReference type="NCBI Taxonomy" id="1072256"/>
    <lineage>
        <taxon>Bacteria</taxon>
        <taxon>Bacillati</taxon>
        <taxon>Actinomycetota</taxon>
        <taxon>Actinomycetes</taxon>
        <taxon>Mycobacteriales</taxon>
        <taxon>Corynebacteriaceae</taxon>
        <taxon>Corynebacterium</taxon>
    </lineage>
</organism>
<name>A0A0G3HIP6_9CORY</name>
<gene>
    <name evidence="2" type="ORF">CUTER_05195</name>
</gene>